<evidence type="ECO:0000313" key="2">
    <source>
        <dbReference type="EMBL" id="ATB37512.1"/>
    </source>
</evidence>
<feature type="compositionally biased region" description="Gly residues" evidence="1">
    <location>
        <begin position="37"/>
        <end position="49"/>
    </location>
</feature>
<evidence type="ECO:0000256" key="1">
    <source>
        <dbReference type="SAM" id="MobiDB-lite"/>
    </source>
</evidence>
<name>A0A250J1Y6_9BACT</name>
<dbReference type="Proteomes" id="UP000217257">
    <property type="component" value="Chromosome"/>
</dbReference>
<gene>
    <name evidence="2" type="ORF">CYFUS_002934</name>
</gene>
<accession>A0A250J1Y6</accession>
<sequence>MWKQVGLVLTVATIGLGTGEAEARFGKRSTPPPSSSPGGGGPSRPGGGGNHWGGRPNYGYYPRGYYGYYGYPWGSYYYFDPAWAWPFLGAGVPSYGRYYGYDLTWRRLRPPPPPPSAQDVTTPPAALDLRVDTGVVREGYSVGLGLNVDGQRFGFGTRLDLFNLAAEGGGMGRDAISLFSLGPSVLLVNNDRVKWRLTGGLDAAFAPDVTMIGPGLGTSARLKVAGPLKLEASAHWTPLPYVQLSGDAGVGVDLGSLLRLRAGYRATYLSDQGLVDGIVNRDLFAGPFVGLSLAP</sequence>
<feature type="region of interest" description="Disordered" evidence="1">
    <location>
        <begin position="22"/>
        <end position="49"/>
    </location>
</feature>
<reference evidence="2 3" key="1">
    <citation type="submission" date="2017-06" db="EMBL/GenBank/DDBJ databases">
        <title>Sequencing and comparative analysis of myxobacterial genomes.</title>
        <authorList>
            <person name="Rupp O."/>
            <person name="Goesmann A."/>
            <person name="Sogaard-Andersen L."/>
        </authorList>
    </citation>
    <scope>NUCLEOTIDE SEQUENCE [LARGE SCALE GENOMIC DNA]</scope>
    <source>
        <strain evidence="2 3">DSM 52655</strain>
    </source>
</reference>
<dbReference type="KEGG" id="cfus:CYFUS_002934"/>
<proteinExistence type="predicted"/>
<dbReference type="AlphaFoldDB" id="A0A250J1Y6"/>
<evidence type="ECO:0000313" key="3">
    <source>
        <dbReference type="Proteomes" id="UP000217257"/>
    </source>
</evidence>
<dbReference type="EMBL" id="CP022098">
    <property type="protein sequence ID" value="ATB37512.1"/>
    <property type="molecule type" value="Genomic_DNA"/>
</dbReference>
<organism evidence="2 3">
    <name type="scientific">Cystobacter fuscus</name>
    <dbReference type="NCBI Taxonomy" id="43"/>
    <lineage>
        <taxon>Bacteria</taxon>
        <taxon>Pseudomonadati</taxon>
        <taxon>Myxococcota</taxon>
        <taxon>Myxococcia</taxon>
        <taxon>Myxococcales</taxon>
        <taxon>Cystobacterineae</taxon>
        <taxon>Archangiaceae</taxon>
        <taxon>Cystobacter</taxon>
    </lineage>
</organism>
<protein>
    <submittedName>
        <fullName evidence="2">Uncharacterized protein</fullName>
    </submittedName>
</protein>